<dbReference type="Proteomes" id="UP000737555">
    <property type="component" value="Unassembled WGS sequence"/>
</dbReference>
<dbReference type="GeneID" id="27137613"/>
<feature type="transmembrane region" description="Helical" evidence="1">
    <location>
        <begin position="102"/>
        <end position="121"/>
    </location>
</feature>
<evidence type="ECO:0000313" key="3">
    <source>
        <dbReference type="EMBL" id="NQS79122.1"/>
    </source>
</evidence>
<evidence type="ECO:0000313" key="2">
    <source>
        <dbReference type="EMBL" id="CVK33062.1"/>
    </source>
</evidence>
<reference evidence="3" key="2">
    <citation type="submission" date="2020-05" db="EMBL/GenBank/DDBJ databases">
        <title>The first insight into the ecology of ammonia-tolerant syntrophic propionate oxidizing bacteria.</title>
        <authorList>
            <person name="Singh A."/>
            <person name="Schnurer A."/>
            <person name="Westerholm M."/>
        </authorList>
    </citation>
    <scope>NUCLEOTIDE SEQUENCE</scope>
    <source>
        <strain evidence="3">MAG54</strain>
    </source>
</reference>
<dbReference type="EMBL" id="LT158599">
    <property type="protein sequence ID" value="CVK33062.1"/>
    <property type="molecule type" value="Genomic_DNA"/>
</dbReference>
<protein>
    <recommendedName>
        <fullName evidence="5">DUF2178 domain-containing protein</fullName>
    </recommendedName>
</protein>
<proteinExistence type="predicted"/>
<organism evidence="2 4">
    <name type="scientific">Methanoculleus bourgensis</name>
    <dbReference type="NCBI Taxonomy" id="83986"/>
    <lineage>
        <taxon>Archaea</taxon>
        <taxon>Methanobacteriati</taxon>
        <taxon>Methanobacteriota</taxon>
        <taxon>Stenosarchaea group</taxon>
        <taxon>Methanomicrobia</taxon>
        <taxon>Methanomicrobiales</taxon>
        <taxon>Methanomicrobiaceae</taxon>
        <taxon>Methanoculleus</taxon>
    </lineage>
</organism>
<dbReference type="EMBL" id="JABMJE010000217">
    <property type="protein sequence ID" value="NQS79122.1"/>
    <property type="molecule type" value="Genomic_DNA"/>
</dbReference>
<feature type="transmembrane region" description="Helical" evidence="1">
    <location>
        <begin position="31"/>
        <end position="48"/>
    </location>
</feature>
<evidence type="ECO:0008006" key="5">
    <source>
        <dbReference type="Google" id="ProtNLM"/>
    </source>
</evidence>
<accession>A0A0X3BLS6</accession>
<feature type="transmembrane region" description="Helical" evidence="1">
    <location>
        <begin position="69"/>
        <end position="90"/>
    </location>
</feature>
<evidence type="ECO:0000313" key="4">
    <source>
        <dbReference type="Proteomes" id="UP000069850"/>
    </source>
</evidence>
<name>A0A0X3BLS6_9EURY</name>
<dbReference type="AlphaFoldDB" id="A0A0X3BLS6"/>
<sequence>MRSAVQAAAGGVCILAGTVVALVLPGLNPWIPILLIPGGILLVAGAAMERMKTDEGPPDDERFRKIRAFACSYAWQASFGVLMLLLLLDITGTVRLSGREVLVLLLFLMGTSASAAEWHLLRKGDVG</sequence>
<keyword evidence="1" id="KW-0812">Transmembrane</keyword>
<dbReference type="KEGG" id="mema:MMAB1_1849"/>
<keyword evidence="1" id="KW-1133">Transmembrane helix</keyword>
<dbReference type="OrthoDB" id="381078at2157"/>
<keyword evidence="1" id="KW-0472">Membrane</keyword>
<dbReference type="Proteomes" id="UP000069850">
    <property type="component" value="Chromosome 1"/>
</dbReference>
<reference evidence="2 4" key="1">
    <citation type="submission" date="2016-01" db="EMBL/GenBank/DDBJ databases">
        <authorList>
            <person name="Manzoor S."/>
        </authorList>
    </citation>
    <scope>NUCLEOTIDE SEQUENCE [LARGE SCALE GENOMIC DNA]</scope>
    <source>
        <strain evidence="2">Methanoculleus sp MAB1</strain>
    </source>
</reference>
<evidence type="ECO:0000256" key="1">
    <source>
        <dbReference type="SAM" id="Phobius"/>
    </source>
</evidence>
<gene>
    <name evidence="3" type="ORF">HQQ74_10590</name>
    <name evidence="2" type="ORF">MMAB1_1849</name>
</gene>
<dbReference type="RefSeq" id="WP_062263763.1">
    <property type="nucleotide sequence ID" value="NZ_JAHAVR010000002.1"/>
</dbReference>